<dbReference type="Proteomes" id="UP000183002">
    <property type="component" value="Unassembled WGS sequence"/>
</dbReference>
<proteinExistence type="predicted"/>
<name>A0A1H8IIZ6_9RHOB</name>
<keyword evidence="2" id="KW-1185">Reference proteome</keyword>
<accession>A0A1H8IIZ6</accession>
<protein>
    <submittedName>
        <fullName evidence="1">Uncharacterized protein</fullName>
    </submittedName>
</protein>
<evidence type="ECO:0000313" key="1">
    <source>
        <dbReference type="EMBL" id="SEN68209.1"/>
    </source>
</evidence>
<sequence>MAYADMPPEDLILLAAEYVGRGLPIPQDISRQLPRDVLDAIQHPENINDKPIDG</sequence>
<reference evidence="1 2" key="1">
    <citation type="submission" date="2016-10" db="EMBL/GenBank/DDBJ databases">
        <authorList>
            <person name="de Groot N.N."/>
        </authorList>
    </citation>
    <scope>NUCLEOTIDE SEQUENCE [LARGE SCALE GENOMIC DNA]</scope>
    <source>
        <strain evidence="1 2">CGMCC 1.10836</strain>
    </source>
</reference>
<dbReference type="EMBL" id="FOCO01000020">
    <property type="protein sequence ID" value="SEN68209.1"/>
    <property type="molecule type" value="Genomic_DNA"/>
</dbReference>
<gene>
    <name evidence="1" type="ORF">SAMN05216227_102052</name>
</gene>
<dbReference type="AlphaFoldDB" id="A0A1H8IIZ6"/>
<dbReference type="RefSeq" id="WP_156215194.1">
    <property type="nucleotide sequence ID" value="NZ_FOCO01000020.1"/>
</dbReference>
<dbReference type="STRING" id="1077947.SAMN05216227_102052"/>
<evidence type="ECO:0000313" key="2">
    <source>
        <dbReference type="Proteomes" id="UP000183002"/>
    </source>
</evidence>
<organism evidence="1 2">
    <name type="scientific">Pseudorhodobacter antarcticus</name>
    <dbReference type="NCBI Taxonomy" id="1077947"/>
    <lineage>
        <taxon>Bacteria</taxon>
        <taxon>Pseudomonadati</taxon>
        <taxon>Pseudomonadota</taxon>
        <taxon>Alphaproteobacteria</taxon>
        <taxon>Rhodobacterales</taxon>
        <taxon>Paracoccaceae</taxon>
        <taxon>Pseudorhodobacter</taxon>
    </lineage>
</organism>